<dbReference type="InterPro" id="IPR053136">
    <property type="entry name" value="UTP_pyrophosphatase-like"/>
</dbReference>
<dbReference type="Pfam" id="PF01863">
    <property type="entry name" value="YgjP-like"/>
    <property type="match status" value="1"/>
</dbReference>
<dbReference type="eggNOG" id="COG1451">
    <property type="taxonomic scope" value="Bacteria"/>
</dbReference>
<feature type="region of interest" description="Disordered" evidence="1">
    <location>
        <begin position="1"/>
        <end position="108"/>
    </location>
</feature>
<evidence type="ECO:0000313" key="3">
    <source>
        <dbReference type="EMBL" id="AEG70161.1"/>
    </source>
</evidence>
<dbReference type="PANTHER" id="PTHR30399">
    <property type="entry name" value="UNCHARACTERIZED PROTEIN YGJP"/>
    <property type="match status" value="1"/>
</dbReference>
<dbReference type="CDD" id="cd07344">
    <property type="entry name" value="M48_yhfN_like"/>
    <property type="match status" value="1"/>
</dbReference>
<protein>
    <submittedName>
        <fullName evidence="3">Putative metal-dependent hydrolase</fullName>
    </submittedName>
</protein>
<evidence type="ECO:0000256" key="1">
    <source>
        <dbReference type="SAM" id="MobiDB-lite"/>
    </source>
</evidence>
<dbReference type="EMBL" id="CP002819">
    <property type="protein sequence ID" value="AEG70161.1"/>
    <property type="molecule type" value="Genomic_DNA"/>
</dbReference>
<keyword evidence="3" id="KW-0378">Hydrolase</keyword>
<name>F6G437_RALS8</name>
<feature type="domain" description="YgjP-like metallopeptidase" evidence="2">
    <location>
        <begin position="126"/>
        <end position="335"/>
    </location>
</feature>
<evidence type="ECO:0000313" key="4">
    <source>
        <dbReference type="Proteomes" id="UP000007953"/>
    </source>
</evidence>
<dbReference type="GO" id="GO:0016787">
    <property type="term" value="F:hydrolase activity"/>
    <property type="evidence" value="ECO:0007669"/>
    <property type="project" value="UniProtKB-KW"/>
</dbReference>
<dbReference type="InterPro" id="IPR002725">
    <property type="entry name" value="YgjP-like_metallopeptidase"/>
</dbReference>
<accession>F6G437</accession>
<dbReference type="PATRIC" id="fig|1031711.3.peg.2800"/>
<dbReference type="AlphaFoldDB" id="F6G437"/>
<evidence type="ECO:0000259" key="2">
    <source>
        <dbReference type="Pfam" id="PF01863"/>
    </source>
</evidence>
<proteinExistence type="predicted"/>
<dbReference type="Proteomes" id="UP000007953">
    <property type="component" value="Chromosome"/>
</dbReference>
<dbReference type="KEGG" id="rsn:RSPO_c02869"/>
<feature type="compositionally biased region" description="Low complexity" evidence="1">
    <location>
        <begin position="84"/>
        <end position="97"/>
    </location>
</feature>
<reference evidence="3 4" key="1">
    <citation type="journal article" date="2011" name="J. Bacteriol.">
        <title>Complete genome sequence of the plant pathogen Ralstonia solanacearum strain Po82.</title>
        <authorList>
            <person name="Xu J."/>
            <person name="Zheng H.J."/>
            <person name="Liu L."/>
            <person name="Pan Z.C."/>
            <person name="Prior P."/>
            <person name="Tang B."/>
            <person name="Xu J.S."/>
            <person name="Zhang H."/>
            <person name="Tian Q."/>
            <person name="Zhang L.Q."/>
            <person name="Feng J."/>
        </authorList>
    </citation>
    <scope>NUCLEOTIDE SEQUENCE [LARGE SCALE GENOMIC DNA]</scope>
    <source>
        <strain evidence="3 4">Po82</strain>
    </source>
</reference>
<organism evidence="3 4">
    <name type="scientific">Ralstonia solanacearum (strain Po82)</name>
    <dbReference type="NCBI Taxonomy" id="1031711"/>
    <lineage>
        <taxon>Bacteria</taxon>
        <taxon>Pseudomonadati</taxon>
        <taxon>Pseudomonadota</taxon>
        <taxon>Betaproteobacteria</taxon>
        <taxon>Burkholderiales</taxon>
        <taxon>Burkholderiaceae</taxon>
        <taxon>Ralstonia</taxon>
        <taxon>Ralstonia solanacearum species complex</taxon>
    </lineage>
</organism>
<dbReference type="PANTHER" id="PTHR30399:SF1">
    <property type="entry name" value="UTP PYROPHOSPHATASE"/>
    <property type="match status" value="1"/>
</dbReference>
<sequence>MATQLVPEIPGADHAVGRPGHLQRRQDRRSAQPRSASVGRSGNAPDRRGQLPRACMKGRRPPVSPAAAGSAQLELPLLAPPADPVAATSPTDADAPNPTAPLGPDQRRLTLGERTLVYHLKRSSRRTIGFVVDDRGLSITAPRWVTLAEIEHAIAEKQKWIFAKLAEWRTQAARRVLPPMRWQDGADLPFLGKPVTLRLESPIGALMFDADTRRLHLGLPPSATEQQIKDRVQGWLQGQARRLFGERLDLYAERLGVRHSAYALSSAATRWGSCTADGKIRLNWRLVHFPLSLIDYVVAHELAHLREMNHSPRFWDTVESIFPEFREAREQLQSHPPEYLPVF</sequence>
<gene>
    <name evidence="3" type="ordered locus">RSPO_c02869</name>
</gene>
<dbReference type="Gene3D" id="3.30.2010.10">
    <property type="entry name" value="Metalloproteases ('zincins'), catalytic domain"/>
    <property type="match status" value="1"/>
</dbReference>
<dbReference type="HOGENOM" id="CLU_065947_2_0_4"/>